<dbReference type="Pfam" id="PF02671">
    <property type="entry name" value="PAH"/>
    <property type="match status" value="2"/>
</dbReference>
<protein>
    <submittedName>
        <fullName evidence="4">Uncharacterized protein</fullName>
    </submittedName>
</protein>
<dbReference type="PROSITE" id="PS51477">
    <property type="entry name" value="PAH"/>
    <property type="match status" value="2"/>
</dbReference>
<keyword evidence="5" id="KW-1185">Reference proteome</keyword>
<dbReference type="InterPro" id="IPR039774">
    <property type="entry name" value="Sin3-like"/>
</dbReference>
<comment type="caution">
    <text evidence="4">The sequence shown here is derived from an EMBL/GenBank/DDBJ whole genome shotgun (WGS) entry which is preliminary data.</text>
</comment>
<dbReference type="SUPFAM" id="SSF47762">
    <property type="entry name" value="PAH2 domain"/>
    <property type="match status" value="2"/>
</dbReference>
<proteinExistence type="predicted"/>
<keyword evidence="2 3" id="KW-0539">Nucleus</keyword>
<evidence type="ECO:0000256" key="3">
    <source>
        <dbReference type="PROSITE-ProRule" id="PRU00810"/>
    </source>
</evidence>
<dbReference type="InterPro" id="IPR036600">
    <property type="entry name" value="PAH_sf"/>
</dbReference>
<dbReference type="GO" id="GO:0003714">
    <property type="term" value="F:transcription corepressor activity"/>
    <property type="evidence" value="ECO:0007669"/>
    <property type="project" value="InterPro"/>
</dbReference>
<dbReference type="EMBL" id="VEPZ02000831">
    <property type="protein sequence ID" value="KAE8717152.1"/>
    <property type="molecule type" value="Genomic_DNA"/>
</dbReference>
<evidence type="ECO:0000313" key="4">
    <source>
        <dbReference type="EMBL" id="KAE8717152.1"/>
    </source>
</evidence>
<dbReference type="AlphaFoldDB" id="A0A6A3BPY5"/>
<gene>
    <name evidence="4" type="ORF">F3Y22_tig00110059pilonHSYRG00202</name>
</gene>
<name>A0A6A3BPY5_HIBSY</name>
<organism evidence="4 5">
    <name type="scientific">Hibiscus syriacus</name>
    <name type="common">Rose of Sharon</name>
    <dbReference type="NCBI Taxonomy" id="106335"/>
    <lineage>
        <taxon>Eukaryota</taxon>
        <taxon>Viridiplantae</taxon>
        <taxon>Streptophyta</taxon>
        <taxon>Embryophyta</taxon>
        <taxon>Tracheophyta</taxon>
        <taxon>Spermatophyta</taxon>
        <taxon>Magnoliopsida</taxon>
        <taxon>eudicotyledons</taxon>
        <taxon>Gunneridae</taxon>
        <taxon>Pentapetalae</taxon>
        <taxon>rosids</taxon>
        <taxon>malvids</taxon>
        <taxon>Malvales</taxon>
        <taxon>Malvaceae</taxon>
        <taxon>Malvoideae</taxon>
        <taxon>Hibiscus</taxon>
    </lineage>
</organism>
<dbReference type="Gene3D" id="1.20.1160.11">
    <property type="entry name" value="Paired amphipathic helix"/>
    <property type="match status" value="2"/>
</dbReference>
<dbReference type="Proteomes" id="UP000436088">
    <property type="component" value="Unassembled WGS sequence"/>
</dbReference>
<dbReference type="GO" id="GO:0000785">
    <property type="term" value="C:chromatin"/>
    <property type="evidence" value="ECO:0007669"/>
    <property type="project" value="TreeGrafter"/>
</dbReference>
<evidence type="ECO:0000313" key="5">
    <source>
        <dbReference type="Proteomes" id="UP000436088"/>
    </source>
</evidence>
<dbReference type="PANTHER" id="PTHR12346:SF8">
    <property type="entry name" value="PAIRED AMPHIPATHIC HELIX PROTEIN SIN3-LIKE 2"/>
    <property type="match status" value="1"/>
</dbReference>
<dbReference type="GO" id="GO:0000118">
    <property type="term" value="C:histone deacetylase complex"/>
    <property type="evidence" value="ECO:0007669"/>
    <property type="project" value="TreeGrafter"/>
</dbReference>
<evidence type="ECO:0000256" key="1">
    <source>
        <dbReference type="ARBA" id="ARBA00004123"/>
    </source>
</evidence>
<sequence length="149" mass="17866">MRPLPMPRHELADRYVKAVKELFDDEKDKYEMFHQFMNDFLNNRTGLVTACVRARELLKRHNNLLSLFSLFLQQGYCITLDKDAPCPEKTFRWDRERFRNEDHVYRSFPDIMVEHGMTLDTNEVHAKVSFLLKDHPDLFKEFESILLEA</sequence>
<dbReference type="InterPro" id="IPR003822">
    <property type="entry name" value="PAH"/>
</dbReference>
<reference evidence="4" key="1">
    <citation type="submission" date="2019-09" db="EMBL/GenBank/DDBJ databases">
        <title>Draft genome information of white flower Hibiscus syriacus.</title>
        <authorList>
            <person name="Kim Y.-M."/>
        </authorList>
    </citation>
    <scope>NUCLEOTIDE SEQUENCE [LARGE SCALE GENOMIC DNA]</scope>
    <source>
        <strain evidence="4">YM2019G1</strain>
    </source>
</reference>
<comment type="subcellular location">
    <subcellularLocation>
        <location evidence="1 3">Nucleus</location>
    </subcellularLocation>
</comment>
<dbReference type="PANTHER" id="PTHR12346">
    <property type="entry name" value="SIN3B-RELATED"/>
    <property type="match status" value="1"/>
</dbReference>
<accession>A0A6A3BPY5</accession>
<evidence type="ECO:0000256" key="2">
    <source>
        <dbReference type="ARBA" id="ARBA00023242"/>
    </source>
</evidence>
<dbReference type="GO" id="GO:0000122">
    <property type="term" value="P:negative regulation of transcription by RNA polymerase II"/>
    <property type="evidence" value="ECO:0007669"/>
    <property type="project" value="TreeGrafter"/>
</dbReference>